<dbReference type="Gene3D" id="4.10.60.10">
    <property type="entry name" value="Zinc finger, CCHC-type"/>
    <property type="match status" value="1"/>
</dbReference>
<evidence type="ECO:0000256" key="2">
    <source>
        <dbReference type="SAM" id="Coils"/>
    </source>
</evidence>
<dbReference type="AlphaFoldDB" id="A0A0A9X2R1"/>
<dbReference type="InterPro" id="IPR036875">
    <property type="entry name" value="Znf_CCHC_sf"/>
</dbReference>
<keyword evidence="1" id="KW-0862">Zinc</keyword>
<dbReference type="EMBL" id="GBHO01029335">
    <property type="protein sequence ID" value="JAG14269.1"/>
    <property type="molecule type" value="Transcribed_RNA"/>
</dbReference>
<gene>
    <name evidence="5" type="primary">gag_10</name>
    <name evidence="6" type="synonym">gag_8</name>
    <name evidence="5" type="ORF">CM83_35875</name>
    <name evidence="6" type="ORF">CM83_35878</name>
</gene>
<dbReference type="InterPro" id="IPR001878">
    <property type="entry name" value="Znf_CCHC"/>
</dbReference>
<keyword evidence="2" id="KW-0175">Coiled coil</keyword>
<evidence type="ECO:0000259" key="4">
    <source>
        <dbReference type="PROSITE" id="PS50158"/>
    </source>
</evidence>
<reference evidence="5" key="1">
    <citation type="journal article" date="2014" name="PLoS ONE">
        <title>Transcriptome-Based Identification of ABC Transporters in the Western Tarnished Plant Bug Lygus hesperus.</title>
        <authorList>
            <person name="Hull J.J."/>
            <person name="Chaney K."/>
            <person name="Geib S.M."/>
            <person name="Fabrick J.A."/>
            <person name="Brent C.S."/>
            <person name="Walsh D."/>
            <person name="Lavine L.C."/>
        </authorList>
    </citation>
    <scope>NUCLEOTIDE SEQUENCE</scope>
</reference>
<dbReference type="GO" id="GO:0008270">
    <property type="term" value="F:zinc ion binding"/>
    <property type="evidence" value="ECO:0007669"/>
    <property type="project" value="UniProtKB-KW"/>
</dbReference>
<sequence>MNYNQLEMEAMMKRVQEEAKQKRAKDRQRMKEMMKKKEMEIRKDLMTAMIAQLEDLKKDMEEKATNLMIKFNEDLSKMKITDELDEDEEEAMETCEGNVDERQDQGGERREGKDNDGRSEKNRTNTKNVSWSDQVEEQERRSWMHERKITSRRDRIRFSKIECILTKEIDYTLWRDRINTEIMANDCVFLIDKTVPAPTMNETELEMMRKTVRSFIISNLDANFHRLVKNVQDPQEIMQILDRAGEPTSKHTEFALRKQFVDMKFNPDAETALEFMSRFNDILERIRRCCPVDERSAKANLLMAIEEACPTIHMLEMATKEGLTIDEIQTKLFEEEGRNREIRRRGGESERALYVRPTRLRRETNEVITCYKCGDTGHYQQECRNPGRKCYNCFKFTNDHISATCPERLGAIPKAQNRSPAIKTKKHRKLKRIPLRTAERIDKARRRKGMAMLTIYEDSETENLEEDDQMCWVDAEALKESSEQANYANSSGEIEGSAFAGFDDQWS</sequence>
<feature type="compositionally biased region" description="Basic and acidic residues" evidence="3">
    <location>
        <begin position="99"/>
        <end position="123"/>
    </location>
</feature>
<keyword evidence="1" id="KW-0863">Zinc-finger</keyword>
<evidence type="ECO:0000313" key="5">
    <source>
        <dbReference type="EMBL" id="JAG14269.1"/>
    </source>
</evidence>
<dbReference type="GO" id="GO:0003676">
    <property type="term" value="F:nucleic acid binding"/>
    <property type="evidence" value="ECO:0007669"/>
    <property type="project" value="InterPro"/>
</dbReference>
<evidence type="ECO:0000313" key="6">
    <source>
        <dbReference type="EMBL" id="JAG14270.1"/>
    </source>
</evidence>
<feature type="domain" description="CCHC-type" evidence="4">
    <location>
        <begin position="370"/>
        <end position="385"/>
    </location>
</feature>
<evidence type="ECO:0000256" key="1">
    <source>
        <dbReference type="PROSITE-ProRule" id="PRU00047"/>
    </source>
</evidence>
<organism evidence="5">
    <name type="scientific">Lygus hesperus</name>
    <name type="common">Western plant bug</name>
    <dbReference type="NCBI Taxonomy" id="30085"/>
    <lineage>
        <taxon>Eukaryota</taxon>
        <taxon>Metazoa</taxon>
        <taxon>Ecdysozoa</taxon>
        <taxon>Arthropoda</taxon>
        <taxon>Hexapoda</taxon>
        <taxon>Insecta</taxon>
        <taxon>Pterygota</taxon>
        <taxon>Neoptera</taxon>
        <taxon>Paraneoptera</taxon>
        <taxon>Hemiptera</taxon>
        <taxon>Heteroptera</taxon>
        <taxon>Panheteroptera</taxon>
        <taxon>Cimicomorpha</taxon>
        <taxon>Miridae</taxon>
        <taxon>Mirini</taxon>
        <taxon>Lygus</taxon>
    </lineage>
</organism>
<protein>
    <submittedName>
        <fullName evidence="5">Gag polyprotein</fullName>
    </submittedName>
</protein>
<dbReference type="SUPFAM" id="SSF57756">
    <property type="entry name" value="Retrovirus zinc finger-like domains"/>
    <property type="match status" value="1"/>
</dbReference>
<dbReference type="SMART" id="SM00343">
    <property type="entry name" value="ZnF_C2HC"/>
    <property type="match status" value="2"/>
</dbReference>
<dbReference type="Pfam" id="PF00098">
    <property type="entry name" value="zf-CCHC"/>
    <property type="match status" value="1"/>
</dbReference>
<name>A0A0A9X2R1_LYGHE</name>
<feature type="compositionally biased region" description="Polar residues" evidence="3">
    <location>
        <begin position="483"/>
        <end position="492"/>
    </location>
</feature>
<feature type="region of interest" description="Disordered" evidence="3">
    <location>
        <begin position="483"/>
        <end position="507"/>
    </location>
</feature>
<dbReference type="PROSITE" id="PS50158">
    <property type="entry name" value="ZF_CCHC"/>
    <property type="match status" value="1"/>
</dbReference>
<evidence type="ECO:0000256" key="3">
    <source>
        <dbReference type="SAM" id="MobiDB-lite"/>
    </source>
</evidence>
<accession>A0A0A9X2R1</accession>
<proteinExistence type="predicted"/>
<keyword evidence="1" id="KW-0479">Metal-binding</keyword>
<reference evidence="5" key="2">
    <citation type="submission" date="2014-07" db="EMBL/GenBank/DDBJ databases">
        <authorList>
            <person name="Hull J."/>
        </authorList>
    </citation>
    <scope>NUCLEOTIDE SEQUENCE</scope>
</reference>
<feature type="coiled-coil region" evidence="2">
    <location>
        <begin position="5"/>
        <end position="70"/>
    </location>
</feature>
<feature type="region of interest" description="Disordered" evidence="3">
    <location>
        <begin position="85"/>
        <end position="137"/>
    </location>
</feature>
<dbReference type="EMBL" id="GBHO01029334">
    <property type="protein sequence ID" value="JAG14270.1"/>
    <property type="molecule type" value="Transcribed_RNA"/>
</dbReference>